<dbReference type="PANTHER" id="PTHR43229:SF2">
    <property type="entry name" value="NODULATION PROTEIN J"/>
    <property type="match status" value="1"/>
</dbReference>
<accession>A0ABU7KBN3</accession>
<keyword evidence="4 5" id="KW-0472">Membrane</keyword>
<feature type="transmembrane region" description="Helical" evidence="5">
    <location>
        <begin position="186"/>
        <end position="208"/>
    </location>
</feature>
<keyword evidence="8" id="KW-1185">Reference proteome</keyword>
<evidence type="ECO:0000256" key="1">
    <source>
        <dbReference type="ARBA" id="ARBA00004141"/>
    </source>
</evidence>
<evidence type="ECO:0000256" key="4">
    <source>
        <dbReference type="ARBA" id="ARBA00023136"/>
    </source>
</evidence>
<feature type="transmembrane region" description="Helical" evidence="5">
    <location>
        <begin position="44"/>
        <end position="61"/>
    </location>
</feature>
<keyword evidence="2 5" id="KW-0812">Transmembrane</keyword>
<dbReference type="Pfam" id="PF01061">
    <property type="entry name" value="ABC2_membrane"/>
    <property type="match status" value="1"/>
</dbReference>
<dbReference type="PANTHER" id="PTHR43229">
    <property type="entry name" value="NODULATION PROTEIN J"/>
    <property type="match status" value="1"/>
</dbReference>
<name>A0ABU7KBN3_9ACTN</name>
<protein>
    <submittedName>
        <fullName evidence="7">ABC transporter permease</fullName>
    </submittedName>
</protein>
<reference evidence="7 8" key="1">
    <citation type="submission" date="2023-08" db="EMBL/GenBank/DDBJ databases">
        <authorList>
            <person name="Girao M."/>
            <person name="Carvalho M.F."/>
        </authorList>
    </citation>
    <scope>NUCLEOTIDE SEQUENCE [LARGE SCALE GENOMIC DNA]</scope>
    <source>
        <strain evidence="7 8">CT-R113</strain>
    </source>
</reference>
<feature type="domain" description="ABC-2 type transporter transmembrane" evidence="6">
    <location>
        <begin position="26"/>
        <end position="222"/>
    </location>
</feature>
<keyword evidence="3 5" id="KW-1133">Transmembrane helix</keyword>
<evidence type="ECO:0000256" key="2">
    <source>
        <dbReference type="ARBA" id="ARBA00022692"/>
    </source>
</evidence>
<evidence type="ECO:0000256" key="5">
    <source>
        <dbReference type="SAM" id="Phobius"/>
    </source>
</evidence>
<evidence type="ECO:0000259" key="6">
    <source>
        <dbReference type="Pfam" id="PF01061"/>
    </source>
</evidence>
<feature type="transmembrane region" description="Helical" evidence="5">
    <location>
        <begin position="118"/>
        <end position="142"/>
    </location>
</feature>
<evidence type="ECO:0000256" key="3">
    <source>
        <dbReference type="ARBA" id="ARBA00022989"/>
    </source>
</evidence>
<dbReference type="RefSeq" id="WP_330093231.1">
    <property type="nucleotide sequence ID" value="NZ_JAUZMY010000020.1"/>
</dbReference>
<dbReference type="Proteomes" id="UP001356095">
    <property type="component" value="Unassembled WGS sequence"/>
</dbReference>
<comment type="caution">
    <text evidence="7">The sequence shown here is derived from an EMBL/GenBank/DDBJ whole genome shotgun (WGS) entry which is preliminary data.</text>
</comment>
<feature type="transmembrane region" description="Helical" evidence="5">
    <location>
        <begin position="73"/>
        <end position="97"/>
    </location>
</feature>
<proteinExistence type="predicted"/>
<dbReference type="InterPro" id="IPR013525">
    <property type="entry name" value="ABC2_TM"/>
</dbReference>
<organism evidence="7 8">
    <name type="scientific">Nocardiopsis codii</name>
    <dbReference type="NCBI Taxonomy" id="3065942"/>
    <lineage>
        <taxon>Bacteria</taxon>
        <taxon>Bacillati</taxon>
        <taxon>Actinomycetota</taxon>
        <taxon>Actinomycetes</taxon>
        <taxon>Streptosporangiales</taxon>
        <taxon>Nocardiopsidaceae</taxon>
        <taxon>Nocardiopsis</taxon>
    </lineage>
</organism>
<evidence type="ECO:0000313" key="7">
    <source>
        <dbReference type="EMBL" id="MEE2039457.1"/>
    </source>
</evidence>
<sequence>MTTPTAAAEATAAPGRPRPTIGWFRQAVRLTRTEFTLFVRYKTAWMFLALPMFLLVVSLGMESYEVFPGVDSTAMSMAGTLGSIGLIVGLGHASNVFTARREALVLKRLRVSGVPQAAIFGAIIGVVALFSLLVGVLITAVTAAFTGSMPQDPLMLMVAVVLSTVPMTLLGLLITPMVRNAEAAQMAAMVPMMILLFLGGLFVPLSMLPDPLREVMMLLPVAPVTLTAQAAFTGYDVFGGFEAATQPGYLGLWAAALPSIGVVLAWTVVLALLVRKFFKWDPRQP</sequence>
<comment type="subcellular location">
    <subcellularLocation>
        <location evidence="1">Membrane</location>
        <topology evidence="1">Multi-pass membrane protein</topology>
    </subcellularLocation>
</comment>
<dbReference type="EMBL" id="JAUZMY010000020">
    <property type="protein sequence ID" value="MEE2039457.1"/>
    <property type="molecule type" value="Genomic_DNA"/>
</dbReference>
<dbReference type="InterPro" id="IPR051784">
    <property type="entry name" value="Nod_factor_ABC_transporter"/>
</dbReference>
<gene>
    <name evidence="7" type="ORF">Q8791_19745</name>
</gene>
<feature type="transmembrane region" description="Helical" evidence="5">
    <location>
        <begin position="250"/>
        <end position="274"/>
    </location>
</feature>
<feature type="transmembrane region" description="Helical" evidence="5">
    <location>
        <begin position="154"/>
        <end position="174"/>
    </location>
</feature>
<evidence type="ECO:0000313" key="8">
    <source>
        <dbReference type="Proteomes" id="UP001356095"/>
    </source>
</evidence>